<reference evidence="2" key="2">
    <citation type="submission" date="2022-01" db="EMBL/GenBank/DDBJ databases">
        <authorList>
            <person name="Yamashiro T."/>
            <person name="Shiraishi A."/>
            <person name="Satake H."/>
            <person name="Nakayama K."/>
        </authorList>
    </citation>
    <scope>NUCLEOTIDE SEQUENCE</scope>
</reference>
<evidence type="ECO:0008006" key="4">
    <source>
        <dbReference type="Google" id="ProtNLM"/>
    </source>
</evidence>
<keyword evidence="3" id="KW-1185">Reference proteome</keyword>
<reference evidence="2" key="1">
    <citation type="journal article" date="2022" name="Int. J. Mol. Sci.">
        <title>Draft Genome of Tanacetum Coccineum: Genomic Comparison of Closely Related Tanacetum-Family Plants.</title>
        <authorList>
            <person name="Yamashiro T."/>
            <person name="Shiraishi A."/>
            <person name="Nakayama K."/>
            <person name="Satake H."/>
        </authorList>
    </citation>
    <scope>NUCLEOTIDE SEQUENCE</scope>
</reference>
<comment type="caution">
    <text evidence="2">The sequence shown here is derived from an EMBL/GenBank/DDBJ whole genome shotgun (WGS) entry which is preliminary data.</text>
</comment>
<accession>A0ABQ5FSE5</accession>
<evidence type="ECO:0000256" key="1">
    <source>
        <dbReference type="SAM" id="MobiDB-lite"/>
    </source>
</evidence>
<gene>
    <name evidence="2" type="ORF">Tco_1017767</name>
</gene>
<evidence type="ECO:0000313" key="3">
    <source>
        <dbReference type="Proteomes" id="UP001151760"/>
    </source>
</evidence>
<dbReference type="EMBL" id="BQNB010017701">
    <property type="protein sequence ID" value="GJT66287.1"/>
    <property type="molecule type" value="Genomic_DNA"/>
</dbReference>
<organism evidence="2 3">
    <name type="scientific">Tanacetum coccineum</name>
    <dbReference type="NCBI Taxonomy" id="301880"/>
    <lineage>
        <taxon>Eukaryota</taxon>
        <taxon>Viridiplantae</taxon>
        <taxon>Streptophyta</taxon>
        <taxon>Embryophyta</taxon>
        <taxon>Tracheophyta</taxon>
        <taxon>Spermatophyta</taxon>
        <taxon>Magnoliopsida</taxon>
        <taxon>eudicotyledons</taxon>
        <taxon>Gunneridae</taxon>
        <taxon>Pentapetalae</taxon>
        <taxon>asterids</taxon>
        <taxon>campanulids</taxon>
        <taxon>Asterales</taxon>
        <taxon>Asteraceae</taxon>
        <taxon>Asteroideae</taxon>
        <taxon>Anthemideae</taxon>
        <taxon>Anthemidinae</taxon>
        <taxon>Tanacetum</taxon>
    </lineage>
</organism>
<proteinExistence type="predicted"/>
<feature type="compositionally biased region" description="Basic and acidic residues" evidence="1">
    <location>
        <begin position="77"/>
        <end position="87"/>
    </location>
</feature>
<evidence type="ECO:0000313" key="2">
    <source>
        <dbReference type="EMBL" id="GJT66287.1"/>
    </source>
</evidence>
<dbReference type="Proteomes" id="UP001151760">
    <property type="component" value="Unassembled WGS sequence"/>
</dbReference>
<feature type="region of interest" description="Disordered" evidence="1">
    <location>
        <begin position="60"/>
        <end position="87"/>
    </location>
</feature>
<sequence>MSSDSHAVPVRRLCSRSFFYLYNIMVMEVDTTPSSPTLMTSVVVAPEGEERDIVRKPQLTTPLNPASNITSTLGTKPKTEGYGRALEKKRDTRDRFSLYKEPNHGILQNLTKGPREILVLEELGKMSVKPPKMVLKARDTSKYCEFHQDYGHDTNSCRELKNQIDKAGKSGKLAHFIKGIRKGMAKQTATKLGRVASNRLLKLRERLQRKEEHPDGLGVVNTHQHYKALQIHKCREVDISLMNELIQFIKLLKEVSERRKEVYTMLLGFSNEQVNPLG</sequence>
<protein>
    <recommendedName>
        <fullName evidence="4">Reverse transcriptase domain-containing protein</fullName>
    </recommendedName>
</protein>
<feature type="compositionally biased region" description="Polar residues" evidence="1">
    <location>
        <begin position="60"/>
        <end position="74"/>
    </location>
</feature>
<name>A0ABQ5FSE5_9ASTR</name>